<comment type="caution">
    <text evidence="1">The sequence shown here is derived from an EMBL/GenBank/DDBJ whole genome shotgun (WGS) entry which is preliminary data.</text>
</comment>
<evidence type="ECO:0000313" key="1">
    <source>
        <dbReference type="EMBL" id="KAI4815666.1"/>
    </source>
</evidence>
<sequence>IQRAWRACTSRRESWQGQGEDRDSQSRGETEPPEGLQDPVVTTGISPGSSPSLAEFIRIYAQSSWPESDNEIPGGERSSVKSRGGQQKGGE</sequence>
<dbReference type="Proteomes" id="UP001057452">
    <property type="component" value="Chromosome 13"/>
</dbReference>
<name>A0ACB9WPY5_CHAAC</name>
<reference evidence="1" key="1">
    <citation type="submission" date="2022-05" db="EMBL/GenBank/DDBJ databases">
        <title>Chromosome-level genome of Chaenocephalus aceratus.</title>
        <authorList>
            <person name="Park H."/>
        </authorList>
    </citation>
    <scope>NUCLEOTIDE SEQUENCE</scope>
    <source>
        <strain evidence="1">KU_202001</strain>
    </source>
</reference>
<accession>A0ACB9WPY5</accession>
<dbReference type="EMBL" id="CM043797">
    <property type="protein sequence ID" value="KAI4815666.1"/>
    <property type="molecule type" value="Genomic_DNA"/>
</dbReference>
<evidence type="ECO:0000313" key="2">
    <source>
        <dbReference type="Proteomes" id="UP001057452"/>
    </source>
</evidence>
<protein>
    <submittedName>
        <fullName evidence="1">Uncharacterized protein</fullName>
    </submittedName>
</protein>
<keyword evidence="2" id="KW-1185">Reference proteome</keyword>
<feature type="non-terminal residue" evidence="1">
    <location>
        <position position="1"/>
    </location>
</feature>
<organism evidence="1 2">
    <name type="scientific">Chaenocephalus aceratus</name>
    <name type="common">Blackfin icefish</name>
    <name type="synonym">Chaenichthys aceratus</name>
    <dbReference type="NCBI Taxonomy" id="36190"/>
    <lineage>
        <taxon>Eukaryota</taxon>
        <taxon>Metazoa</taxon>
        <taxon>Chordata</taxon>
        <taxon>Craniata</taxon>
        <taxon>Vertebrata</taxon>
        <taxon>Euteleostomi</taxon>
        <taxon>Actinopterygii</taxon>
        <taxon>Neopterygii</taxon>
        <taxon>Teleostei</taxon>
        <taxon>Neoteleostei</taxon>
        <taxon>Acanthomorphata</taxon>
        <taxon>Eupercaria</taxon>
        <taxon>Perciformes</taxon>
        <taxon>Notothenioidei</taxon>
        <taxon>Channichthyidae</taxon>
        <taxon>Chaenocephalus</taxon>
    </lineage>
</organism>
<proteinExistence type="predicted"/>
<gene>
    <name evidence="1" type="ORF">KUCAC02_005803</name>
</gene>